<evidence type="ECO:0000313" key="2">
    <source>
        <dbReference type="Proteomes" id="UP001153203"/>
    </source>
</evidence>
<dbReference type="NCBIfam" id="NF047353">
    <property type="entry name" value="tube_lmo2291"/>
    <property type="match status" value="1"/>
</dbReference>
<accession>A0A9X4PK14</accession>
<reference evidence="1" key="1">
    <citation type="submission" date="2022-06" db="EMBL/GenBank/DDBJ databases">
        <title>Lactococcus from bovine mastitis in China.</title>
        <authorList>
            <person name="Lin Y."/>
            <person name="Han B."/>
        </authorList>
    </citation>
    <scope>NUCLEOTIDE SEQUENCE</scope>
    <source>
        <strain evidence="1">Hebei-B-39</strain>
    </source>
</reference>
<dbReference type="EMBL" id="JAMWGI010000003">
    <property type="protein sequence ID" value="MDG6193544.1"/>
    <property type="molecule type" value="Genomic_DNA"/>
</dbReference>
<gene>
    <name evidence="1" type="ORF">NF708_05950</name>
</gene>
<dbReference type="Proteomes" id="UP001153203">
    <property type="component" value="Unassembled WGS sequence"/>
</dbReference>
<proteinExistence type="predicted"/>
<dbReference type="AlphaFoldDB" id="A0A9X4PK14"/>
<dbReference type="RefSeq" id="WP_165705861.1">
    <property type="nucleotide sequence ID" value="NZ_JAMWEA010000001.1"/>
</dbReference>
<evidence type="ECO:0000313" key="1">
    <source>
        <dbReference type="EMBL" id="MDG6193544.1"/>
    </source>
</evidence>
<name>A0A9X4PK14_9LACT</name>
<protein>
    <submittedName>
        <fullName evidence="1">Phage tail protein</fullName>
    </submittedName>
</protein>
<comment type="caution">
    <text evidence="1">The sequence shown here is derived from an EMBL/GenBank/DDBJ whole genome shotgun (WGS) entry which is preliminary data.</text>
</comment>
<organism evidence="1 2">
    <name type="scientific">Lactococcus formosensis</name>
    <dbReference type="NCBI Taxonomy" id="1281486"/>
    <lineage>
        <taxon>Bacteria</taxon>
        <taxon>Bacillati</taxon>
        <taxon>Bacillota</taxon>
        <taxon>Bacilli</taxon>
        <taxon>Lactobacillales</taxon>
        <taxon>Streptococcaceae</taxon>
        <taxon>Lactococcus</taxon>
    </lineage>
</organism>
<sequence length="150" mass="16328">MARLKNALRAHFIAPVTTTGAEPAEEDYLELAKWISGVTDDTDEETDDTGFYDGDGTKETTVTGVSGAYTFEGFYDSEDPAQALVASKKYKIGDDRKVWHKVISADGKKQWTGIATLSDIKAGDGDATDYEAFGCKVTYNQLPVEKTITP</sequence>